<proteinExistence type="predicted"/>
<feature type="region of interest" description="Disordered" evidence="1">
    <location>
        <begin position="29"/>
        <end position="62"/>
    </location>
</feature>
<dbReference type="AlphaFoldDB" id="A0A7W6F753"/>
<reference evidence="6" key="2">
    <citation type="journal article" date="2019" name="Int. J. Syst. Evol. Microbiol.">
        <title>The Global Catalogue of Microorganisms (GCM) 10K type strain sequencing project: providing services to taxonomists for standard genome sequencing and annotation.</title>
        <authorList>
            <consortium name="The Broad Institute Genomics Platform"/>
            <consortium name="The Broad Institute Genome Sequencing Center for Infectious Disease"/>
            <person name="Wu L."/>
            <person name="Ma J."/>
        </authorList>
    </citation>
    <scope>NUCLEOTIDE SEQUENCE [LARGE SCALE GENOMIC DNA]</scope>
    <source>
        <strain evidence="6">NBRC 107710</strain>
    </source>
</reference>
<evidence type="ECO:0008006" key="7">
    <source>
        <dbReference type="Google" id="ProtNLM"/>
    </source>
</evidence>
<evidence type="ECO:0000256" key="1">
    <source>
        <dbReference type="SAM" id="MobiDB-lite"/>
    </source>
</evidence>
<keyword evidence="6" id="KW-1185">Reference proteome</keyword>
<reference evidence="4 5" key="3">
    <citation type="submission" date="2020-08" db="EMBL/GenBank/DDBJ databases">
        <title>Genomic Encyclopedia of Type Strains, Phase IV (KMG-IV): sequencing the most valuable type-strain genomes for metagenomic binning, comparative biology and taxonomic classification.</title>
        <authorList>
            <person name="Goeker M."/>
        </authorList>
    </citation>
    <scope>NUCLEOTIDE SEQUENCE [LARGE SCALE GENOMIC DNA]</scope>
    <source>
        <strain evidence="4 5">DSM 24105</strain>
    </source>
</reference>
<dbReference type="RefSeq" id="WP_183506090.1">
    <property type="nucleotide sequence ID" value="NZ_BSPG01000026.1"/>
</dbReference>
<organism evidence="4 5">
    <name type="scientific">Methylobacterium brachythecii</name>
    <dbReference type="NCBI Taxonomy" id="1176177"/>
    <lineage>
        <taxon>Bacteria</taxon>
        <taxon>Pseudomonadati</taxon>
        <taxon>Pseudomonadota</taxon>
        <taxon>Alphaproteobacteria</taxon>
        <taxon>Hyphomicrobiales</taxon>
        <taxon>Methylobacteriaceae</taxon>
        <taxon>Methylobacterium</taxon>
    </lineage>
</organism>
<evidence type="ECO:0000313" key="6">
    <source>
        <dbReference type="Proteomes" id="UP001156881"/>
    </source>
</evidence>
<feature type="signal peptide" evidence="2">
    <location>
        <begin position="1"/>
        <end position="27"/>
    </location>
</feature>
<dbReference type="Proteomes" id="UP001156881">
    <property type="component" value="Unassembled WGS sequence"/>
</dbReference>
<comment type="caution">
    <text evidence="4">The sequence shown here is derived from an EMBL/GenBank/DDBJ whole genome shotgun (WGS) entry which is preliminary data.</text>
</comment>
<evidence type="ECO:0000313" key="4">
    <source>
        <dbReference type="EMBL" id="MBB3903019.1"/>
    </source>
</evidence>
<keyword evidence="2" id="KW-0732">Signal</keyword>
<reference evidence="3" key="4">
    <citation type="submission" date="2023-01" db="EMBL/GenBank/DDBJ databases">
        <title>Draft genome sequence of Methylobacterium brachythecii strain NBRC 107710.</title>
        <authorList>
            <person name="Sun Q."/>
            <person name="Mori K."/>
        </authorList>
    </citation>
    <scope>NUCLEOTIDE SEQUENCE</scope>
    <source>
        <strain evidence="3">NBRC 107710</strain>
    </source>
</reference>
<reference evidence="3" key="1">
    <citation type="journal article" date="2014" name="Int. J. Syst. Evol. Microbiol.">
        <title>Complete genome of a new Firmicutes species belonging to the dominant human colonic microbiota ('Ruminococcus bicirculans') reveals two chromosomes and a selective capacity to utilize plant glucans.</title>
        <authorList>
            <consortium name="NISC Comparative Sequencing Program"/>
            <person name="Wegmann U."/>
            <person name="Louis P."/>
            <person name="Goesmann A."/>
            <person name="Henrissat B."/>
            <person name="Duncan S.H."/>
            <person name="Flint H.J."/>
        </authorList>
    </citation>
    <scope>NUCLEOTIDE SEQUENCE</scope>
    <source>
        <strain evidence="3">NBRC 107710</strain>
    </source>
</reference>
<gene>
    <name evidence="3" type="ORF">GCM10007884_37350</name>
    <name evidence="4" type="ORF">GGR33_002521</name>
</gene>
<evidence type="ECO:0000313" key="3">
    <source>
        <dbReference type="EMBL" id="GLS45744.1"/>
    </source>
</evidence>
<sequence length="90" mass="9413">MTILASKSVLAATVAASVLLAAGSAFAMGGGNSSSGSGLSPYATESGNDRSAGVNNGNYAPSRYNYYRRAYGPRDVPYGERGRRYEGYPY</sequence>
<evidence type="ECO:0000313" key="5">
    <source>
        <dbReference type="Proteomes" id="UP000517759"/>
    </source>
</evidence>
<protein>
    <recommendedName>
        <fullName evidence="7">Sulfur globule protein</fullName>
    </recommendedName>
</protein>
<dbReference type="EMBL" id="BSPG01000026">
    <property type="protein sequence ID" value="GLS45744.1"/>
    <property type="molecule type" value="Genomic_DNA"/>
</dbReference>
<dbReference type="Proteomes" id="UP000517759">
    <property type="component" value="Unassembled WGS sequence"/>
</dbReference>
<name>A0A7W6F753_9HYPH</name>
<evidence type="ECO:0000256" key="2">
    <source>
        <dbReference type="SAM" id="SignalP"/>
    </source>
</evidence>
<feature type="chain" id="PRO_5031535719" description="Sulfur globule protein" evidence="2">
    <location>
        <begin position="28"/>
        <end position="90"/>
    </location>
</feature>
<dbReference type="EMBL" id="JACIDN010000004">
    <property type="protein sequence ID" value="MBB3903019.1"/>
    <property type="molecule type" value="Genomic_DNA"/>
</dbReference>
<accession>A0A7W6F753</accession>